<accession>A0ABP6ZBN8</accession>
<keyword evidence="2" id="KW-0808">Transferase</keyword>
<reference evidence="4" key="1">
    <citation type="journal article" date="2019" name="Int. J. Syst. Evol. Microbiol.">
        <title>The Global Catalogue of Microorganisms (GCM) 10K type strain sequencing project: providing services to taxonomists for standard genome sequencing and annotation.</title>
        <authorList>
            <consortium name="The Broad Institute Genomics Platform"/>
            <consortium name="The Broad Institute Genome Sequencing Center for Infectious Disease"/>
            <person name="Wu L."/>
            <person name="Ma J."/>
        </authorList>
    </citation>
    <scope>NUCLEOTIDE SEQUENCE [LARGE SCALE GENOMIC DNA]</scope>
    <source>
        <strain evidence="4">JCM 16902</strain>
    </source>
</reference>
<organism evidence="3 4">
    <name type="scientific">Kineosporia mesophila</name>
    <dbReference type="NCBI Taxonomy" id="566012"/>
    <lineage>
        <taxon>Bacteria</taxon>
        <taxon>Bacillati</taxon>
        <taxon>Actinomycetota</taxon>
        <taxon>Actinomycetes</taxon>
        <taxon>Kineosporiales</taxon>
        <taxon>Kineosporiaceae</taxon>
        <taxon>Kineosporia</taxon>
    </lineage>
</organism>
<evidence type="ECO:0000313" key="3">
    <source>
        <dbReference type="EMBL" id="GAA3603222.1"/>
    </source>
</evidence>
<keyword evidence="4" id="KW-1185">Reference proteome</keyword>
<name>A0ABP6ZBN8_9ACTN</name>
<protein>
    <submittedName>
        <fullName evidence="3">SAM-dependent methyltransferase</fullName>
    </submittedName>
</protein>
<gene>
    <name evidence="3" type="ORF">GCM10022223_18620</name>
</gene>
<dbReference type="InterPro" id="IPR038375">
    <property type="entry name" value="NDUFAF7_sf"/>
</dbReference>
<keyword evidence="1 3" id="KW-0489">Methyltransferase</keyword>
<dbReference type="GO" id="GO:0032259">
    <property type="term" value="P:methylation"/>
    <property type="evidence" value="ECO:0007669"/>
    <property type="project" value="UniProtKB-KW"/>
</dbReference>
<dbReference type="Proteomes" id="UP001501074">
    <property type="component" value="Unassembled WGS sequence"/>
</dbReference>
<dbReference type="InterPro" id="IPR003788">
    <property type="entry name" value="NDUFAF7"/>
</dbReference>
<evidence type="ECO:0000256" key="1">
    <source>
        <dbReference type="ARBA" id="ARBA00022603"/>
    </source>
</evidence>
<dbReference type="Pfam" id="PF02636">
    <property type="entry name" value="Methyltransf_28"/>
    <property type="match status" value="1"/>
</dbReference>
<sequence length="289" mass="31119">MLPWQSAWAEALYGPEGFYRRPEGPAGHFRTASHAAPDELAGAVSRLASTLGARRIVDVGAGRGELLTSLVGSPHELWGTDVVVRPAGLSPSIGWSPGVDALPDDVFEGALVIAWELLDVIPVTVLEMDENGRPRLVLVDPRTGRERLGGRASSADLDWARYWWPLDHLGEGDRVEVGRARDLFWHRLIDRARRAGAVAALCVDYAHRRADRPAGGSLTGFYRGRAVPPRPDGTMDLTAHVAIDSVLSATGGSCTLTSQAQALKELGVKNDELLDPGGLGGFAWLLHEF</sequence>
<proteinExistence type="predicted"/>
<dbReference type="SUPFAM" id="SSF53335">
    <property type="entry name" value="S-adenosyl-L-methionine-dependent methyltransferases"/>
    <property type="match status" value="1"/>
</dbReference>
<dbReference type="RefSeq" id="WP_231489106.1">
    <property type="nucleotide sequence ID" value="NZ_BAAAZO010000003.1"/>
</dbReference>
<comment type="caution">
    <text evidence="3">The sequence shown here is derived from an EMBL/GenBank/DDBJ whole genome shotgun (WGS) entry which is preliminary data.</text>
</comment>
<dbReference type="Gene3D" id="3.40.50.12710">
    <property type="match status" value="1"/>
</dbReference>
<dbReference type="InterPro" id="IPR029063">
    <property type="entry name" value="SAM-dependent_MTases_sf"/>
</dbReference>
<evidence type="ECO:0000256" key="2">
    <source>
        <dbReference type="ARBA" id="ARBA00022679"/>
    </source>
</evidence>
<dbReference type="EMBL" id="BAAAZO010000003">
    <property type="protein sequence ID" value="GAA3603222.1"/>
    <property type="molecule type" value="Genomic_DNA"/>
</dbReference>
<dbReference type="GO" id="GO:0008168">
    <property type="term" value="F:methyltransferase activity"/>
    <property type="evidence" value="ECO:0007669"/>
    <property type="project" value="UniProtKB-KW"/>
</dbReference>
<evidence type="ECO:0000313" key="4">
    <source>
        <dbReference type="Proteomes" id="UP001501074"/>
    </source>
</evidence>